<dbReference type="GO" id="GO:0006310">
    <property type="term" value="P:DNA recombination"/>
    <property type="evidence" value="ECO:0007669"/>
    <property type="project" value="UniProtKB-KW"/>
</dbReference>
<evidence type="ECO:0000256" key="7">
    <source>
        <dbReference type="ARBA" id="ARBA00022918"/>
    </source>
</evidence>
<dbReference type="GO" id="GO:0003676">
    <property type="term" value="F:nucleic acid binding"/>
    <property type="evidence" value="ECO:0007669"/>
    <property type="project" value="InterPro"/>
</dbReference>
<evidence type="ECO:0000256" key="8">
    <source>
        <dbReference type="ARBA" id="ARBA00022932"/>
    </source>
</evidence>
<evidence type="ECO:0000256" key="9">
    <source>
        <dbReference type="ARBA" id="ARBA00023172"/>
    </source>
</evidence>
<evidence type="ECO:0000256" key="2">
    <source>
        <dbReference type="ARBA" id="ARBA00022723"/>
    </source>
</evidence>
<dbReference type="InterPro" id="IPR001584">
    <property type="entry name" value="Integrase_cat-core"/>
</dbReference>
<dbReference type="Pfam" id="PF13976">
    <property type="entry name" value="gag_pre-integrs"/>
    <property type="match status" value="1"/>
</dbReference>
<keyword evidence="2" id="KW-0479">Metal-binding</keyword>
<keyword evidence="4" id="KW-0378">Hydrolase</keyword>
<dbReference type="GO" id="GO:0046872">
    <property type="term" value="F:metal ion binding"/>
    <property type="evidence" value="ECO:0007669"/>
    <property type="project" value="UniProtKB-KW"/>
</dbReference>
<dbReference type="InterPro" id="IPR036397">
    <property type="entry name" value="RNaseH_sf"/>
</dbReference>
<name>A0A9J6BZ53_POLVA</name>
<evidence type="ECO:0000256" key="5">
    <source>
        <dbReference type="ARBA" id="ARBA00022842"/>
    </source>
</evidence>
<comment type="caution">
    <text evidence="11">The sequence shown here is derived from an EMBL/GenBank/DDBJ whole genome shotgun (WGS) entry which is preliminary data.</text>
</comment>
<feature type="domain" description="Integrase catalytic" evidence="10">
    <location>
        <begin position="238"/>
        <end position="351"/>
    </location>
</feature>
<evidence type="ECO:0000313" key="11">
    <source>
        <dbReference type="EMBL" id="KAG5674478.1"/>
    </source>
</evidence>
<dbReference type="Pfam" id="PF00665">
    <property type="entry name" value="rve"/>
    <property type="match status" value="1"/>
</dbReference>
<dbReference type="GO" id="GO:0006508">
    <property type="term" value="P:proteolysis"/>
    <property type="evidence" value="ECO:0007669"/>
    <property type="project" value="UniProtKB-KW"/>
</dbReference>
<dbReference type="InterPro" id="IPR012337">
    <property type="entry name" value="RNaseH-like_sf"/>
</dbReference>
<dbReference type="InterPro" id="IPR039537">
    <property type="entry name" value="Retrotran_Ty1/copia-like"/>
</dbReference>
<dbReference type="PANTHER" id="PTHR42648">
    <property type="entry name" value="TRANSPOSASE, PUTATIVE-RELATED"/>
    <property type="match status" value="1"/>
</dbReference>
<dbReference type="PANTHER" id="PTHR42648:SF11">
    <property type="entry name" value="TRANSPOSON TY4-P GAG-POL POLYPROTEIN"/>
    <property type="match status" value="1"/>
</dbReference>
<evidence type="ECO:0000256" key="3">
    <source>
        <dbReference type="ARBA" id="ARBA00022759"/>
    </source>
</evidence>
<keyword evidence="3" id="KW-0255">Endonuclease</keyword>
<keyword evidence="8" id="KW-0548">Nucleotidyltransferase</keyword>
<sequence>MDFHQVMGPGRRHCVVSRSGPDLSKFKSTKLRNEEISEMCSELRNIKKSEISQDKVFKIQNQDELPTKESFEHWYVDSGANQVVVVANGFKVKAEGIGTVEILVQDEAGRYVKLTLYEVLYFSGKNFSNLISVHKLAQDKFNIKFEYDDCIISKEDLRIKLKMDYLYTLYSYNVDYVFLSSKADSYCIHQWHRMLSHRNLDDIKRLREKGLNFKDCKCNDVCEPCIKGKLARKSFPKQASKPDKFLDLVVSDVCGPMQVKSIQGSRYFITFIEVYSGYTVVSFMKEKSEVPTKVIEYIESIKVKFGRKIKIFRSDRGTEYTNSRLQDYLRSEGIKFESTVALIKKNLKKVC</sequence>
<dbReference type="GO" id="GO:0008233">
    <property type="term" value="F:peptidase activity"/>
    <property type="evidence" value="ECO:0007669"/>
    <property type="project" value="UniProtKB-KW"/>
</dbReference>
<accession>A0A9J6BZ53</accession>
<keyword evidence="8" id="KW-0808">Transferase</keyword>
<dbReference type="GO" id="GO:0005524">
    <property type="term" value="F:ATP binding"/>
    <property type="evidence" value="ECO:0007669"/>
    <property type="project" value="UniProtKB-KW"/>
</dbReference>
<dbReference type="GO" id="GO:0004519">
    <property type="term" value="F:endonuclease activity"/>
    <property type="evidence" value="ECO:0007669"/>
    <property type="project" value="UniProtKB-KW"/>
</dbReference>
<dbReference type="AlphaFoldDB" id="A0A9J6BZ53"/>
<evidence type="ECO:0000256" key="4">
    <source>
        <dbReference type="ARBA" id="ARBA00022801"/>
    </source>
</evidence>
<dbReference type="Proteomes" id="UP001107558">
    <property type="component" value="Chromosome 2"/>
</dbReference>
<keyword evidence="5" id="KW-0460">Magnesium</keyword>
<dbReference type="EMBL" id="JADBJN010000002">
    <property type="protein sequence ID" value="KAG5674478.1"/>
    <property type="molecule type" value="Genomic_DNA"/>
</dbReference>
<dbReference type="PROSITE" id="PS50994">
    <property type="entry name" value="INTEGRASE"/>
    <property type="match status" value="1"/>
</dbReference>
<evidence type="ECO:0000259" key="10">
    <source>
        <dbReference type="PROSITE" id="PS50994"/>
    </source>
</evidence>
<keyword evidence="8" id="KW-0239">DNA-directed DNA polymerase</keyword>
<evidence type="ECO:0000256" key="1">
    <source>
        <dbReference type="ARBA" id="ARBA00022722"/>
    </source>
</evidence>
<dbReference type="GO" id="GO:0003964">
    <property type="term" value="F:RNA-directed DNA polymerase activity"/>
    <property type="evidence" value="ECO:0007669"/>
    <property type="project" value="UniProtKB-KW"/>
</dbReference>
<evidence type="ECO:0000256" key="6">
    <source>
        <dbReference type="ARBA" id="ARBA00022908"/>
    </source>
</evidence>
<dbReference type="GO" id="GO:0015074">
    <property type="term" value="P:DNA integration"/>
    <property type="evidence" value="ECO:0007669"/>
    <property type="project" value="UniProtKB-KW"/>
</dbReference>
<dbReference type="SUPFAM" id="SSF53098">
    <property type="entry name" value="Ribonuclease H-like"/>
    <property type="match status" value="1"/>
</dbReference>
<dbReference type="GO" id="GO:0003887">
    <property type="term" value="F:DNA-directed DNA polymerase activity"/>
    <property type="evidence" value="ECO:0007669"/>
    <property type="project" value="UniProtKB-KW"/>
</dbReference>
<proteinExistence type="predicted"/>
<dbReference type="OrthoDB" id="8050269at2759"/>
<protein>
    <recommendedName>
        <fullName evidence="10">Integrase catalytic domain-containing protein</fullName>
    </recommendedName>
</protein>
<keyword evidence="1" id="KW-0540">Nuclease</keyword>
<reference evidence="11" key="1">
    <citation type="submission" date="2021-03" db="EMBL/GenBank/DDBJ databases">
        <title>Chromosome level genome of the anhydrobiotic midge Polypedilum vanderplanki.</title>
        <authorList>
            <person name="Yoshida Y."/>
            <person name="Kikawada T."/>
            <person name="Gusev O."/>
        </authorList>
    </citation>
    <scope>NUCLEOTIDE SEQUENCE</scope>
    <source>
        <strain evidence="11">NIAS01</strain>
        <tissue evidence="11">Whole body or cell culture</tissue>
    </source>
</reference>
<keyword evidence="12" id="KW-1185">Reference proteome</keyword>
<dbReference type="InterPro" id="IPR025724">
    <property type="entry name" value="GAG-pre-integrase_dom"/>
</dbReference>
<keyword evidence="7" id="KW-0695">RNA-directed DNA polymerase</keyword>
<dbReference type="Gene3D" id="3.30.420.10">
    <property type="entry name" value="Ribonuclease H-like superfamily/Ribonuclease H"/>
    <property type="match status" value="1"/>
</dbReference>
<keyword evidence="6" id="KW-0229">DNA integration</keyword>
<gene>
    <name evidence="11" type="ORF">PVAND_004446</name>
</gene>
<evidence type="ECO:0000313" key="12">
    <source>
        <dbReference type="Proteomes" id="UP001107558"/>
    </source>
</evidence>
<keyword evidence="9" id="KW-0233">DNA recombination</keyword>
<organism evidence="11 12">
    <name type="scientific">Polypedilum vanderplanki</name>
    <name type="common">Sleeping chironomid midge</name>
    <dbReference type="NCBI Taxonomy" id="319348"/>
    <lineage>
        <taxon>Eukaryota</taxon>
        <taxon>Metazoa</taxon>
        <taxon>Ecdysozoa</taxon>
        <taxon>Arthropoda</taxon>
        <taxon>Hexapoda</taxon>
        <taxon>Insecta</taxon>
        <taxon>Pterygota</taxon>
        <taxon>Neoptera</taxon>
        <taxon>Endopterygota</taxon>
        <taxon>Diptera</taxon>
        <taxon>Nematocera</taxon>
        <taxon>Chironomoidea</taxon>
        <taxon>Chironomidae</taxon>
        <taxon>Chironominae</taxon>
        <taxon>Polypedilum</taxon>
        <taxon>Polypedilum</taxon>
    </lineage>
</organism>